<sequence length="112" mass="12058">MFNKLLQDNALGEGNVPRSSSKRPLPKSPSLTTGSSASIGDPKGKRHAEPMLSPANEAKASSGSFVQHAPKPVTRASTPRPSPMQVKKERLSANERPSLLKEEDDNIRQLTS</sequence>
<dbReference type="EMBL" id="JACGWK010000016">
    <property type="protein sequence ID" value="KAL0311561.1"/>
    <property type="molecule type" value="Genomic_DNA"/>
</dbReference>
<gene>
    <name evidence="2" type="ORF">Sangu_2450800</name>
</gene>
<name>A0AAW2L0T8_9LAMI</name>
<proteinExistence type="predicted"/>
<accession>A0AAW2L0T8</accession>
<evidence type="ECO:0000256" key="1">
    <source>
        <dbReference type="SAM" id="MobiDB-lite"/>
    </source>
</evidence>
<comment type="caution">
    <text evidence="2">The sequence shown here is derived from an EMBL/GenBank/DDBJ whole genome shotgun (WGS) entry which is preliminary data.</text>
</comment>
<feature type="region of interest" description="Disordered" evidence="1">
    <location>
        <begin position="1"/>
        <end position="112"/>
    </location>
</feature>
<organism evidence="2">
    <name type="scientific">Sesamum angustifolium</name>
    <dbReference type="NCBI Taxonomy" id="2727405"/>
    <lineage>
        <taxon>Eukaryota</taxon>
        <taxon>Viridiplantae</taxon>
        <taxon>Streptophyta</taxon>
        <taxon>Embryophyta</taxon>
        <taxon>Tracheophyta</taxon>
        <taxon>Spermatophyta</taxon>
        <taxon>Magnoliopsida</taxon>
        <taxon>eudicotyledons</taxon>
        <taxon>Gunneridae</taxon>
        <taxon>Pentapetalae</taxon>
        <taxon>asterids</taxon>
        <taxon>lamiids</taxon>
        <taxon>Lamiales</taxon>
        <taxon>Pedaliaceae</taxon>
        <taxon>Sesamum</taxon>
    </lineage>
</organism>
<evidence type="ECO:0000313" key="2">
    <source>
        <dbReference type="EMBL" id="KAL0311561.1"/>
    </source>
</evidence>
<protein>
    <submittedName>
        <fullName evidence="2">Uncharacterized protein</fullName>
    </submittedName>
</protein>
<feature type="compositionally biased region" description="Basic and acidic residues" evidence="1">
    <location>
        <begin position="86"/>
        <end position="101"/>
    </location>
</feature>
<reference evidence="2" key="2">
    <citation type="journal article" date="2024" name="Plant">
        <title>Genomic evolution and insights into agronomic trait innovations of Sesamum species.</title>
        <authorList>
            <person name="Miao H."/>
            <person name="Wang L."/>
            <person name="Qu L."/>
            <person name="Liu H."/>
            <person name="Sun Y."/>
            <person name="Le M."/>
            <person name="Wang Q."/>
            <person name="Wei S."/>
            <person name="Zheng Y."/>
            <person name="Lin W."/>
            <person name="Duan Y."/>
            <person name="Cao H."/>
            <person name="Xiong S."/>
            <person name="Wang X."/>
            <person name="Wei L."/>
            <person name="Li C."/>
            <person name="Ma Q."/>
            <person name="Ju M."/>
            <person name="Zhao R."/>
            <person name="Li G."/>
            <person name="Mu C."/>
            <person name="Tian Q."/>
            <person name="Mei H."/>
            <person name="Zhang T."/>
            <person name="Gao T."/>
            <person name="Zhang H."/>
        </authorList>
    </citation>
    <scope>NUCLEOTIDE SEQUENCE</scope>
    <source>
        <strain evidence="2">G01</strain>
    </source>
</reference>
<reference evidence="2" key="1">
    <citation type="submission" date="2020-06" db="EMBL/GenBank/DDBJ databases">
        <authorList>
            <person name="Li T."/>
            <person name="Hu X."/>
            <person name="Zhang T."/>
            <person name="Song X."/>
            <person name="Zhang H."/>
            <person name="Dai N."/>
            <person name="Sheng W."/>
            <person name="Hou X."/>
            <person name="Wei L."/>
        </authorList>
    </citation>
    <scope>NUCLEOTIDE SEQUENCE</scope>
    <source>
        <strain evidence="2">G01</strain>
        <tissue evidence="2">Leaf</tissue>
    </source>
</reference>
<dbReference type="AlphaFoldDB" id="A0AAW2L0T8"/>